<comment type="caution">
    <text evidence="1">The sequence shown here is derived from an EMBL/GenBank/DDBJ whole genome shotgun (WGS) entry which is preliminary data.</text>
</comment>
<keyword evidence="2" id="KW-1185">Reference proteome</keyword>
<evidence type="ECO:0000313" key="2">
    <source>
        <dbReference type="Proteomes" id="UP001200022"/>
    </source>
</evidence>
<dbReference type="CDD" id="cd14251">
    <property type="entry name" value="PL-6"/>
    <property type="match status" value="1"/>
</dbReference>
<dbReference type="Gene3D" id="2.160.20.10">
    <property type="entry name" value="Single-stranded right-handed beta-helix, Pectin lyase-like"/>
    <property type="match status" value="2"/>
</dbReference>
<dbReference type="Proteomes" id="UP001200022">
    <property type="component" value="Unassembled WGS sequence"/>
</dbReference>
<dbReference type="InterPro" id="IPR006626">
    <property type="entry name" value="PbH1"/>
</dbReference>
<dbReference type="Pfam" id="PF14592">
    <property type="entry name" value="Chondroitinas_B"/>
    <property type="match status" value="1"/>
</dbReference>
<dbReference type="GO" id="GO:0016829">
    <property type="term" value="F:lyase activity"/>
    <property type="evidence" value="ECO:0007669"/>
    <property type="project" value="UniProtKB-KW"/>
</dbReference>
<reference evidence="1 2" key="1">
    <citation type="submission" date="2022-01" db="EMBL/GenBank/DDBJ databases">
        <title>Draft genome sequence of Sabulilitoribacter multivorans KCTC 32326.</title>
        <authorList>
            <person name="Oh J.-S."/>
        </authorList>
    </citation>
    <scope>NUCLEOTIDE SEQUENCE [LARGE SCALE GENOMIC DNA]</scope>
    <source>
        <strain evidence="1 2">M-M16</strain>
    </source>
</reference>
<dbReference type="EMBL" id="JAKKDV010000002">
    <property type="protein sequence ID" value="MCF7560625.1"/>
    <property type="molecule type" value="Genomic_DNA"/>
</dbReference>
<dbReference type="InterPro" id="IPR011050">
    <property type="entry name" value="Pectin_lyase_fold/virulence"/>
</dbReference>
<dbReference type="SMART" id="SM00710">
    <property type="entry name" value="PbH1"/>
    <property type="match status" value="7"/>
</dbReference>
<name>A0ABS9IIV3_9FLAO</name>
<accession>A0ABS9IIV3</accession>
<evidence type="ECO:0000313" key="1">
    <source>
        <dbReference type="EMBL" id="MCF7560625.1"/>
    </source>
</evidence>
<dbReference type="SUPFAM" id="SSF51126">
    <property type="entry name" value="Pectin lyase-like"/>
    <property type="match status" value="2"/>
</dbReference>
<dbReference type="RefSeq" id="WP_237231300.1">
    <property type="nucleotide sequence ID" value="NZ_JAKKDV010000002.1"/>
</dbReference>
<dbReference type="InterPro" id="IPR039513">
    <property type="entry name" value="PL-6"/>
</dbReference>
<dbReference type="InterPro" id="IPR012334">
    <property type="entry name" value="Pectin_lyas_fold"/>
</dbReference>
<protein>
    <submittedName>
        <fullName evidence="1">Polysaccharide lyase 6 family protein</fullName>
    </submittedName>
</protein>
<organism evidence="1 2">
    <name type="scientific">Flaviramulus multivorans</name>
    <dbReference type="NCBI Taxonomy" id="1304750"/>
    <lineage>
        <taxon>Bacteria</taxon>
        <taxon>Pseudomonadati</taxon>
        <taxon>Bacteroidota</taxon>
        <taxon>Flavobacteriia</taxon>
        <taxon>Flavobacteriales</taxon>
        <taxon>Flavobacteriaceae</taxon>
        <taxon>Flaviramulus</taxon>
    </lineage>
</organism>
<keyword evidence="1" id="KW-0456">Lyase</keyword>
<gene>
    <name evidence="1" type="ORF">L3X39_08240</name>
</gene>
<dbReference type="PROSITE" id="PS51257">
    <property type="entry name" value="PROKAR_LIPOPROTEIN"/>
    <property type="match status" value="1"/>
</dbReference>
<proteinExistence type="predicted"/>
<sequence>MNYKSLFVFPLFFIVLSSCKKENNNNLLVGSVSEFNDAVANAQPGDTIKLANGVWNNAELVFEGKGTADSPITLTVEELGKVTLEGASNLQIAGEFLVVKGLVFKNGFTPTNAVISFRKNKDEMANNCRLTECVIDNYNNPERQVQDYWITIYGKNNRIDHNHIVGKKNLGVTMIVGLDTEDSRENNHKIDHNYFGPRPTFGNNGGETLRIGTSHFALENSNTLVESNYFDRCNGEHEIISNKSCRNTFKYNTFYECTGTLTMRHGNETMVDGNVFIGNNKPSTGGVRVINEKQTVINNYHIGLTGYRFRGAFVMMNGVPNSPANRYVQVTDALVKDNTFVNCDHIQICAGSDNERSAVPVNSEISDNIFYHDTKSNLFTFYDDISGIKFENNLIGDNLDIGISKGFVKSKFELVKNKQGFLVPVSDDLKTEVNIHPDVATKENTGVSWYSKVDNSVALNSGKTINVEPGINTLFEAAKNSEPGDVIELASGASYLLTKTAKINHPLTIKTSGDKKATILFERMTALEIQNGGSLSLTNIKFDGAKSPDYAGNAVISTSKNSMIENYKLFIDNCEFVDLVVNHSFDVFRVSKNTFADTISIQNSTFKNITGHIAALDKETDDIGAYNVEYYIMKNNVLKDVQGAALRLYRGGTDESTFGPFLEIDHNVFDNVGHGRKNKYKTSISLYGVQVNDITNNIFIDSKGMNMHLVVGEPIVNIFNNNMYNSEDVQITGDEKYNIKNLWNLKPEFEKESYKLSESSQLKGKGTDQLDLGLISKN</sequence>